<dbReference type="EMBL" id="MHSQ01000031">
    <property type="protein sequence ID" value="OHA46316.1"/>
    <property type="molecule type" value="Genomic_DNA"/>
</dbReference>
<dbReference type="PROSITE" id="PS00745">
    <property type="entry name" value="RF_PROK_I"/>
    <property type="match status" value="1"/>
</dbReference>
<evidence type="ECO:0000313" key="5">
    <source>
        <dbReference type="EMBL" id="OHA46316.1"/>
    </source>
</evidence>
<dbReference type="Gene3D" id="3.30.70.1660">
    <property type="match status" value="1"/>
</dbReference>
<organism evidence="5 6">
    <name type="scientific">Candidatus Taylorbacteria bacterium RIFOXYD2_FULL_36_9</name>
    <dbReference type="NCBI Taxonomy" id="1802338"/>
    <lineage>
        <taxon>Bacteria</taxon>
        <taxon>Candidatus Tayloriibacteriota</taxon>
    </lineage>
</organism>
<dbReference type="GO" id="GO:0005737">
    <property type="term" value="C:cytoplasm"/>
    <property type="evidence" value="ECO:0007669"/>
    <property type="project" value="UniProtKB-ARBA"/>
</dbReference>
<comment type="similarity">
    <text evidence="1">Belongs to the prokaryotic/mitochondrial release factor family.</text>
</comment>
<evidence type="ECO:0000256" key="1">
    <source>
        <dbReference type="ARBA" id="ARBA00010835"/>
    </source>
</evidence>
<dbReference type="Pfam" id="PF00472">
    <property type="entry name" value="RF-1"/>
    <property type="match status" value="1"/>
</dbReference>
<dbReference type="SMART" id="SM00937">
    <property type="entry name" value="PCRF"/>
    <property type="match status" value="1"/>
</dbReference>
<reference evidence="5 6" key="1">
    <citation type="journal article" date="2016" name="Nat. Commun.">
        <title>Thousands of microbial genomes shed light on interconnected biogeochemical processes in an aquifer system.</title>
        <authorList>
            <person name="Anantharaman K."/>
            <person name="Brown C.T."/>
            <person name="Hug L.A."/>
            <person name="Sharon I."/>
            <person name="Castelle C.J."/>
            <person name="Probst A.J."/>
            <person name="Thomas B.C."/>
            <person name="Singh A."/>
            <person name="Wilkins M.J."/>
            <person name="Karaoz U."/>
            <person name="Brodie E.L."/>
            <person name="Williams K.H."/>
            <person name="Hubbard S.S."/>
            <person name="Banfield J.F."/>
        </authorList>
    </citation>
    <scope>NUCLEOTIDE SEQUENCE [LARGE SCALE GENOMIC DNA]</scope>
</reference>
<evidence type="ECO:0000313" key="6">
    <source>
        <dbReference type="Proteomes" id="UP000176965"/>
    </source>
</evidence>
<protein>
    <recommendedName>
        <fullName evidence="4">Prokaryotic-type class I peptide chain release factors domain-containing protein</fullName>
    </recommendedName>
</protein>
<dbReference type="PANTHER" id="PTHR43804:SF7">
    <property type="entry name" value="LD18447P"/>
    <property type="match status" value="1"/>
</dbReference>
<sequence length="342" mass="38738">MRRGWGRLKLCYNNIMTIEDFKNNKKTTYLADEFIRLDKEEKSVQEMSATDEGMAEMAKEELASLTTQKNAIWKQMEDILMEEKKEEEFPNEVILEVRAGVGGDEAAFFAEVLAKMYAGYAGIKGWSFSPVDESKNDLGGYKEASFEIKGLGVYKDLRYETGVHRIQRIPETEKNGRVHTSTASVAILPVRKKSSVEIKPADLLIEFSRAGGKGGQNVNKVETAVRIIHKPSGLEVRCTAERSQSQNKEKALMILTAKLEQQKAESDVIKFAKERKDQIGTADRSEKIRTYNVLQDRITDHRVKQSWYNIEKILNGENMGDLIKYIGENIGKPVEGKDSDEE</sequence>
<dbReference type="Proteomes" id="UP000176965">
    <property type="component" value="Unassembled WGS sequence"/>
</dbReference>
<dbReference type="InterPro" id="IPR045853">
    <property type="entry name" value="Pep_chain_release_fac_I_sf"/>
</dbReference>
<comment type="caution">
    <text evidence="5">The sequence shown here is derived from an EMBL/GenBank/DDBJ whole genome shotgun (WGS) entry which is preliminary data.</text>
</comment>
<dbReference type="Gene3D" id="3.30.160.20">
    <property type="match status" value="1"/>
</dbReference>
<keyword evidence="3" id="KW-0648">Protein biosynthesis</keyword>
<feature type="domain" description="Prokaryotic-type class I peptide chain release factors" evidence="4">
    <location>
        <begin position="209"/>
        <end position="225"/>
    </location>
</feature>
<dbReference type="PANTHER" id="PTHR43804">
    <property type="entry name" value="LD18447P"/>
    <property type="match status" value="1"/>
</dbReference>
<name>A0A1G2PD97_9BACT</name>
<gene>
    <name evidence="5" type="ORF">A2541_02685</name>
</gene>
<dbReference type="SUPFAM" id="SSF75620">
    <property type="entry name" value="Release factor"/>
    <property type="match status" value="1"/>
</dbReference>
<evidence type="ECO:0000256" key="2">
    <source>
        <dbReference type="ARBA" id="ARBA00022481"/>
    </source>
</evidence>
<dbReference type="InterPro" id="IPR000352">
    <property type="entry name" value="Pep_chain_release_fac_I"/>
</dbReference>
<dbReference type="InterPro" id="IPR005139">
    <property type="entry name" value="PCRF"/>
</dbReference>
<dbReference type="STRING" id="1802338.A2541_02685"/>
<keyword evidence="2" id="KW-0488">Methylation</keyword>
<dbReference type="GO" id="GO:0003747">
    <property type="term" value="F:translation release factor activity"/>
    <property type="evidence" value="ECO:0007669"/>
    <property type="project" value="InterPro"/>
</dbReference>
<dbReference type="Pfam" id="PF03462">
    <property type="entry name" value="PCRF"/>
    <property type="match status" value="1"/>
</dbReference>
<evidence type="ECO:0000259" key="4">
    <source>
        <dbReference type="PROSITE" id="PS00745"/>
    </source>
</evidence>
<proteinExistence type="inferred from homology"/>
<dbReference type="AlphaFoldDB" id="A0A1G2PD97"/>
<evidence type="ECO:0000256" key="3">
    <source>
        <dbReference type="ARBA" id="ARBA00022917"/>
    </source>
</evidence>
<accession>A0A1G2PD97</accession>
<dbReference type="InterPro" id="IPR050057">
    <property type="entry name" value="Prokaryotic/Mito_RF"/>
</dbReference>